<dbReference type="EMBL" id="CP090978">
    <property type="protein sequence ID" value="UJF34776.1"/>
    <property type="molecule type" value="Genomic_DNA"/>
</dbReference>
<comment type="pathway">
    <text evidence="1">Antibiotic biosynthesis.</text>
</comment>
<dbReference type="PANTHER" id="PTHR43775">
    <property type="entry name" value="FATTY ACID SYNTHASE"/>
    <property type="match status" value="1"/>
</dbReference>
<dbReference type="PANTHER" id="PTHR43775:SF37">
    <property type="entry name" value="SI:DKEY-61P9.11"/>
    <property type="match status" value="1"/>
</dbReference>
<dbReference type="InterPro" id="IPR054514">
    <property type="entry name" value="RhiE-like_linker"/>
</dbReference>
<evidence type="ECO:0000256" key="1">
    <source>
        <dbReference type="ARBA" id="ARBA00004792"/>
    </source>
</evidence>
<accession>A0ABY3SNI1</accession>
<dbReference type="InterPro" id="IPR020841">
    <property type="entry name" value="PKS_Beta-ketoAc_synthase_dom"/>
</dbReference>
<dbReference type="CDD" id="cd00833">
    <property type="entry name" value="PKS"/>
    <property type="match status" value="1"/>
</dbReference>
<keyword evidence="5" id="KW-0677">Repeat</keyword>
<comment type="similarity">
    <text evidence="6">Belongs to the thiolase-like superfamily. Beta-ketoacyl-ACP synthases family.</text>
</comment>
<feature type="domain" description="Ketosynthase family 3 (KS3)" evidence="7">
    <location>
        <begin position="49"/>
        <end position="472"/>
    </location>
</feature>
<dbReference type="SUPFAM" id="SSF53901">
    <property type="entry name" value="Thiolase-like"/>
    <property type="match status" value="1"/>
</dbReference>
<organism evidence="8 9">
    <name type="scientific">Paenibacillus hexagrammi</name>
    <dbReference type="NCBI Taxonomy" id="2908839"/>
    <lineage>
        <taxon>Bacteria</taxon>
        <taxon>Bacillati</taxon>
        <taxon>Bacillota</taxon>
        <taxon>Bacilli</taxon>
        <taxon>Bacillales</taxon>
        <taxon>Paenibacillaceae</taxon>
        <taxon>Paenibacillus</taxon>
    </lineage>
</organism>
<dbReference type="InterPro" id="IPR016039">
    <property type="entry name" value="Thiolase-like"/>
</dbReference>
<evidence type="ECO:0000313" key="8">
    <source>
        <dbReference type="EMBL" id="UJF34776.1"/>
    </source>
</evidence>
<protein>
    <recommendedName>
        <fullName evidence="7">Ketosynthase family 3 (KS3) domain-containing protein</fullName>
    </recommendedName>
</protein>
<evidence type="ECO:0000256" key="2">
    <source>
        <dbReference type="ARBA" id="ARBA00022450"/>
    </source>
</evidence>
<name>A0ABY3SNI1_9BACL</name>
<dbReference type="Proteomes" id="UP001649230">
    <property type="component" value="Chromosome"/>
</dbReference>
<evidence type="ECO:0000256" key="6">
    <source>
        <dbReference type="RuleBase" id="RU003694"/>
    </source>
</evidence>
<keyword evidence="3" id="KW-0963">Cytoplasm</keyword>
<evidence type="ECO:0000256" key="4">
    <source>
        <dbReference type="ARBA" id="ARBA00022553"/>
    </source>
</evidence>
<gene>
    <name evidence="8" type="ORF">L0M14_06355</name>
</gene>
<dbReference type="SMART" id="SM00825">
    <property type="entry name" value="PKS_KS"/>
    <property type="match status" value="1"/>
</dbReference>
<dbReference type="PROSITE" id="PS52004">
    <property type="entry name" value="KS3_2"/>
    <property type="match status" value="1"/>
</dbReference>
<keyword evidence="6" id="KW-0808">Transferase</keyword>
<sequence length="567" mass="62575">MNPRDILHALRGREISLEDAKKELAKTIHTETNSQHLGNKDLTRQMDRKDAVAIVGMSARYPGADELDQYWDNLASAQNAVREIPASRWDVNAYYDSHPNQRGKLNCNWMGMLDDIEYFDPAFFHIPLAEAETMDPQQRIFLQEAYRAFEDAGYSRRLLSSKKCGVYLGIAGNEYGMMLYKNKAEAMDTTGNSSAIAAARIAYYLNLTGPAISVDTACSSSLVAAHLACQALLNREIDMALVGGVSLYLTPDRYISMCAAGMLSPGGHSKAFDNHADGFVPGEGAGALVLKRLSDAEADRDSIYGVIIGSGINQNGNTNGITAPSKNCQMQLEREIYDKYQIDPERIGYAEMHGTGTKLGDLIELEAMSTVFKEKTSRRNYCAIGSVKGNIGHVSAAAGVASIQKVLLSMRHQMLVPTLHFKSPNEHFDFKTSPFYVNTELKPWESPSGVPRQACVSSFGFSGSNAHLVIEEYPAPDKHVSSLSGGKSDSPLLFILSAKSENQLRFYVKSLKNFIQSHSEPDLADIAYTLQVGREAMEHRIAFLQIQGSPLSRLWKRFWKIVSLQAC</sequence>
<dbReference type="Gene3D" id="3.40.47.10">
    <property type="match status" value="1"/>
</dbReference>
<proteinExistence type="inferred from homology"/>
<evidence type="ECO:0000259" key="7">
    <source>
        <dbReference type="PROSITE" id="PS52004"/>
    </source>
</evidence>
<dbReference type="Pfam" id="PF00109">
    <property type="entry name" value="ketoacyl-synt"/>
    <property type="match status" value="1"/>
</dbReference>
<evidence type="ECO:0000313" key="9">
    <source>
        <dbReference type="Proteomes" id="UP001649230"/>
    </source>
</evidence>
<dbReference type="Pfam" id="PF22336">
    <property type="entry name" value="RhiE-like_linker"/>
    <property type="match status" value="1"/>
</dbReference>
<reference evidence="8 9" key="1">
    <citation type="journal article" date="2024" name="Int. J. Syst. Evol. Microbiol.">
        <title>Paenibacillus hexagrammi sp. nov., a novel bacterium isolated from the gut content of Hexagrammos agrammus.</title>
        <authorList>
            <person name="Jung H.K."/>
            <person name="Kim D.G."/>
            <person name="Zin H."/>
            <person name="Park J."/>
            <person name="Jung H."/>
            <person name="Kim Y.O."/>
            <person name="Kong H.J."/>
            <person name="Kim J.W."/>
            <person name="Kim Y.S."/>
        </authorList>
    </citation>
    <scope>NUCLEOTIDE SEQUENCE [LARGE SCALE GENOMIC DNA]</scope>
    <source>
        <strain evidence="8 9">YPD9-1</strain>
    </source>
</reference>
<keyword evidence="2" id="KW-0596">Phosphopantetheine</keyword>
<keyword evidence="4" id="KW-0597">Phosphoprotein</keyword>
<keyword evidence="9" id="KW-1185">Reference proteome</keyword>
<dbReference type="InterPro" id="IPR050091">
    <property type="entry name" value="PKS_NRPS_Biosynth_Enz"/>
</dbReference>
<evidence type="ECO:0000256" key="5">
    <source>
        <dbReference type="ARBA" id="ARBA00022737"/>
    </source>
</evidence>
<dbReference type="Gene3D" id="1.10.1240.100">
    <property type="match status" value="1"/>
</dbReference>
<evidence type="ECO:0000256" key="3">
    <source>
        <dbReference type="ARBA" id="ARBA00022490"/>
    </source>
</evidence>
<dbReference type="Pfam" id="PF02801">
    <property type="entry name" value="Ketoacyl-synt_C"/>
    <property type="match status" value="1"/>
</dbReference>
<dbReference type="InterPro" id="IPR014030">
    <property type="entry name" value="Ketoacyl_synth_N"/>
</dbReference>
<dbReference type="InterPro" id="IPR014031">
    <property type="entry name" value="Ketoacyl_synth_C"/>
</dbReference>